<reference evidence="1" key="1">
    <citation type="submission" date="2011-07" db="EMBL/GenBank/DDBJ databases">
        <title>The Genome Sequence of Exophiala (Wangiella) dermatitidis NIH/UT8656.</title>
        <authorList>
            <consortium name="The Broad Institute Genome Sequencing Platform"/>
            <person name="Cuomo C."/>
            <person name="Wang Z."/>
            <person name="Hunicke-Smith S."/>
            <person name="Szanislo P.J."/>
            <person name="Earl A."/>
            <person name="Young S.K."/>
            <person name="Zeng Q."/>
            <person name="Gargeya S."/>
            <person name="Fitzgerald M."/>
            <person name="Haas B."/>
            <person name="Abouelleil A."/>
            <person name="Alvarado L."/>
            <person name="Arachchi H.M."/>
            <person name="Berlin A."/>
            <person name="Brown A."/>
            <person name="Chapman S.B."/>
            <person name="Chen Z."/>
            <person name="Dunbar C."/>
            <person name="Freedman E."/>
            <person name="Gearin G."/>
            <person name="Gellesch M."/>
            <person name="Goldberg J."/>
            <person name="Griggs A."/>
            <person name="Gujja S."/>
            <person name="Heiman D."/>
            <person name="Howarth C."/>
            <person name="Larson L."/>
            <person name="Lui A."/>
            <person name="MacDonald P.J.P."/>
            <person name="Montmayeur A."/>
            <person name="Murphy C."/>
            <person name="Neiman D."/>
            <person name="Pearson M."/>
            <person name="Priest M."/>
            <person name="Roberts A."/>
            <person name="Saif S."/>
            <person name="Shea T."/>
            <person name="Shenoy N."/>
            <person name="Sisk P."/>
            <person name="Stolte C."/>
            <person name="Sykes S."/>
            <person name="Wortman J."/>
            <person name="Nusbaum C."/>
            <person name="Birren B."/>
        </authorList>
    </citation>
    <scope>NUCLEOTIDE SEQUENCE</scope>
    <source>
        <strain evidence="1">NIH/UT8656</strain>
    </source>
</reference>
<dbReference type="RefSeq" id="XP_009157658.1">
    <property type="nucleotide sequence ID" value="XM_009159410.1"/>
</dbReference>
<dbReference type="Proteomes" id="UP000007304">
    <property type="component" value="Unassembled WGS sequence"/>
</dbReference>
<dbReference type="AlphaFoldDB" id="H6C0A2"/>
<dbReference type="InParanoid" id="H6C0A2"/>
<evidence type="ECO:0000313" key="1">
    <source>
        <dbReference type="EMBL" id="EHY57197.1"/>
    </source>
</evidence>
<protein>
    <submittedName>
        <fullName evidence="1">Uncharacterized protein</fullName>
    </submittedName>
</protein>
<accession>H6C0A2</accession>
<dbReference type="VEuPathDB" id="FungiDB:HMPREF1120_05244"/>
<keyword evidence="2" id="KW-1185">Reference proteome</keyword>
<dbReference type="HOGENOM" id="CLU_1627051_0_0_1"/>
<name>H6C0A2_EXODN</name>
<sequence>MQCPGASVRAGRALPDCCNYNSVTPEFEFPETRSTAGFMLPDMAPEHISRPMLQYKHIVLSLNSRRGIATILLNQHSMSSTGTLKTEKLLLCNTRASSGRVYKRVGSQCLWALRSILVRFTGNVSSMISFYVDSKGPSTASSFDGILCRTNRSEFLYHVWCRA</sequence>
<gene>
    <name evidence="1" type="ORF">HMPREF1120_05244</name>
</gene>
<dbReference type="GeneID" id="20309883"/>
<evidence type="ECO:0000313" key="2">
    <source>
        <dbReference type="Proteomes" id="UP000007304"/>
    </source>
</evidence>
<proteinExistence type="predicted"/>
<organism evidence="1 2">
    <name type="scientific">Exophiala dermatitidis (strain ATCC 34100 / CBS 525.76 / NIH/UT8656)</name>
    <name type="common">Black yeast</name>
    <name type="synonym">Wangiella dermatitidis</name>
    <dbReference type="NCBI Taxonomy" id="858893"/>
    <lineage>
        <taxon>Eukaryota</taxon>
        <taxon>Fungi</taxon>
        <taxon>Dikarya</taxon>
        <taxon>Ascomycota</taxon>
        <taxon>Pezizomycotina</taxon>
        <taxon>Eurotiomycetes</taxon>
        <taxon>Chaetothyriomycetidae</taxon>
        <taxon>Chaetothyriales</taxon>
        <taxon>Herpotrichiellaceae</taxon>
        <taxon>Exophiala</taxon>
    </lineage>
</organism>
<dbReference type="EMBL" id="JH226133">
    <property type="protein sequence ID" value="EHY57197.1"/>
    <property type="molecule type" value="Genomic_DNA"/>
</dbReference>